<evidence type="ECO:0000256" key="3">
    <source>
        <dbReference type="ARBA" id="ARBA00022723"/>
    </source>
</evidence>
<reference evidence="7 8" key="2">
    <citation type="journal article" date="2011" name="ISME J.">
        <title>RNA-seq reveals cooperative metabolic interactions between two termite-gut spirochete species in co-culture.</title>
        <authorList>
            <person name="Rosenthal A.Z."/>
            <person name="Matson E.G."/>
            <person name="Eldar A."/>
            <person name="Leadbetter J.R."/>
        </authorList>
    </citation>
    <scope>NUCLEOTIDE SEQUENCE [LARGE SCALE GENOMIC DNA]</scope>
    <source>
        <strain evidence="8">ATCC BAA-887 / DSM 12427 / ZAS-2</strain>
    </source>
</reference>
<accession>F5YQS2</accession>
<reference evidence="8" key="1">
    <citation type="submission" date="2009-12" db="EMBL/GenBank/DDBJ databases">
        <title>Complete sequence of Treponema primitia strain ZAS-2.</title>
        <authorList>
            <person name="Tetu S.G."/>
            <person name="Matson E."/>
            <person name="Ren Q."/>
            <person name="Seshadri R."/>
            <person name="Elbourne L."/>
            <person name="Hassan K.A."/>
            <person name="Durkin A."/>
            <person name="Radune D."/>
            <person name="Mohamoud Y."/>
            <person name="Shay R."/>
            <person name="Jin S."/>
            <person name="Zhang X."/>
            <person name="Lucey K."/>
            <person name="Ballor N.R."/>
            <person name="Ottesen E."/>
            <person name="Rosenthal R."/>
            <person name="Allen A."/>
            <person name="Leadbetter J.R."/>
            <person name="Paulsen I.T."/>
        </authorList>
    </citation>
    <scope>NUCLEOTIDE SEQUENCE [LARGE SCALE GENOMIC DNA]</scope>
    <source>
        <strain evidence="8">ATCC BAA-887 / DSM 12427 / ZAS-2</strain>
    </source>
</reference>
<feature type="domain" description="Alanyl-transfer RNA synthetases family profile" evidence="6">
    <location>
        <begin position="1"/>
        <end position="247"/>
    </location>
</feature>
<dbReference type="Pfam" id="PF02272">
    <property type="entry name" value="DHHA1"/>
    <property type="match status" value="1"/>
</dbReference>
<keyword evidence="7" id="KW-0030">Aminoacyl-tRNA synthetase</keyword>
<keyword evidence="4" id="KW-0862">Zinc</keyword>
<dbReference type="AlphaFoldDB" id="F5YQS2"/>
<evidence type="ECO:0000259" key="6">
    <source>
        <dbReference type="PROSITE" id="PS50860"/>
    </source>
</evidence>
<dbReference type="InterPro" id="IPR018165">
    <property type="entry name" value="Ala-tRNA-synth_IIc_core"/>
</dbReference>
<comment type="subcellular location">
    <subcellularLocation>
        <location evidence="2">Cytoplasm</location>
    </subcellularLocation>
</comment>
<dbReference type="InterPro" id="IPR051335">
    <property type="entry name" value="Alanyl-tRNA_Editing_Enzymes"/>
</dbReference>
<dbReference type="OrthoDB" id="9812949at2"/>
<dbReference type="EMBL" id="CP001843">
    <property type="protein sequence ID" value="AEF85707.1"/>
    <property type="molecule type" value="Genomic_DNA"/>
</dbReference>
<keyword evidence="7" id="KW-0436">Ligase</keyword>
<comment type="cofactor">
    <cofactor evidence="1">
        <name>Zn(2+)</name>
        <dbReference type="ChEBI" id="CHEBI:29105"/>
    </cofactor>
</comment>
<evidence type="ECO:0000313" key="8">
    <source>
        <dbReference type="Proteomes" id="UP000009223"/>
    </source>
</evidence>
<dbReference type="Gene3D" id="3.10.310.40">
    <property type="match status" value="1"/>
</dbReference>
<dbReference type="GO" id="GO:0046872">
    <property type="term" value="F:metal ion binding"/>
    <property type="evidence" value="ECO:0007669"/>
    <property type="project" value="UniProtKB-KW"/>
</dbReference>
<protein>
    <submittedName>
        <fullName evidence="7">Threonyl/alanyl tRNA synthetase, SAD</fullName>
    </submittedName>
</protein>
<dbReference type="GO" id="GO:0003676">
    <property type="term" value="F:nucleic acid binding"/>
    <property type="evidence" value="ECO:0007669"/>
    <property type="project" value="InterPro"/>
</dbReference>
<evidence type="ECO:0000256" key="1">
    <source>
        <dbReference type="ARBA" id="ARBA00001947"/>
    </source>
</evidence>
<evidence type="ECO:0000256" key="5">
    <source>
        <dbReference type="SAM" id="Coils"/>
    </source>
</evidence>
<dbReference type="GO" id="GO:0004813">
    <property type="term" value="F:alanine-tRNA ligase activity"/>
    <property type="evidence" value="ECO:0007669"/>
    <property type="project" value="InterPro"/>
</dbReference>
<sequence length="421" mass="45365">METRKAYYDVPPGDSFTATILEIRPYEDKAALILDATVFYPEGGGQPGDRGTINGFPVLDVLEKNEEIFHIINAADAERLNPGPAELCVDRVRRRDFTVLHTAQHLLSGTILRLTGAYTVSMHLGDEAAGESHPCTIDVDTKELSEETLVKVEEAVADAIEEDHPVIIHCCPPEQVEDFPLRKVPPKGEEVIRVVEIQGNDFSPCCGTHLGSTGKIGMLRILGAEKYKGMIRVSFIAGRRVLRDSRILRRNGEIVSRALKVPLAETGLASLALLERTAALERRLKALEEEAALGRAEEWLRKAGLLGDPAARSLGGAEAGAGNTGEGRVLVESFPGADMEEVLRIARAAQKFTAAVLVAASPGDGKFAGLCSVKTFDIRPLLKEPMEKFGGKGGGGPSFFQGQFSEAGSLDAFLKSLPQTL</sequence>
<dbReference type="KEGG" id="tpi:TREPR_1369"/>
<dbReference type="SUPFAM" id="SSF55186">
    <property type="entry name" value="ThrRS/AlaRS common domain"/>
    <property type="match status" value="1"/>
</dbReference>
<keyword evidence="3" id="KW-0479">Metal-binding</keyword>
<dbReference type="HOGENOM" id="CLU_004485_7_2_12"/>
<proteinExistence type="predicted"/>
<dbReference type="SUPFAM" id="SSF50447">
    <property type="entry name" value="Translation proteins"/>
    <property type="match status" value="1"/>
</dbReference>
<dbReference type="STRING" id="545694.TREPR_1369"/>
<dbReference type="RefSeq" id="WP_015708721.1">
    <property type="nucleotide sequence ID" value="NC_015578.1"/>
</dbReference>
<dbReference type="PROSITE" id="PS50860">
    <property type="entry name" value="AA_TRNA_LIGASE_II_ALA"/>
    <property type="match status" value="1"/>
</dbReference>
<dbReference type="GO" id="GO:0006419">
    <property type="term" value="P:alanyl-tRNA aminoacylation"/>
    <property type="evidence" value="ECO:0007669"/>
    <property type="project" value="InterPro"/>
</dbReference>
<dbReference type="GO" id="GO:0005524">
    <property type="term" value="F:ATP binding"/>
    <property type="evidence" value="ECO:0007669"/>
    <property type="project" value="InterPro"/>
</dbReference>
<evidence type="ECO:0000256" key="2">
    <source>
        <dbReference type="ARBA" id="ARBA00004496"/>
    </source>
</evidence>
<dbReference type="SMART" id="SM00863">
    <property type="entry name" value="tRNA_SAD"/>
    <property type="match status" value="1"/>
</dbReference>
<feature type="coiled-coil region" evidence="5">
    <location>
        <begin position="270"/>
        <end position="297"/>
    </location>
</feature>
<dbReference type="eggNOG" id="COG0013">
    <property type="taxonomic scope" value="Bacteria"/>
</dbReference>
<dbReference type="Gene3D" id="3.30.980.10">
    <property type="entry name" value="Threonyl-trna Synthetase, Chain A, domain 2"/>
    <property type="match status" value="1"/>
</dbReference>
<dbReference type="PANTHER" id="PTHR43462">
    <property type="entry name" value="ALANYL-TRNA EDITING PROTEIN"/>
    <property type="match status" value="1"/>
</dbReference>
<evidence type="ECO:0000313" key="7">
    <source>
        <dbReference type="EMBL" id="AEF85707.1"/>
    </source>
</evidence>
<dbReference type="InterPro" id="IPR003156">
    <property type="entry name" value="DHHA1_dom"/>
</dbReference>
<organism evidence="7 8">
    <name type="scientific">Treponema primitia (strain ATCC BAA-887 / DSM 12427 / ZAS-2)</name>
    <dbReference type="NCBI Taxonomy" id="545694"/>
    <lineage>
        <taxon>Bacteria</taxon>
        <taxon>Pseudomonadati</taxon>
        <taxon>Spirochaetota</taxon>
        <taxon>Spirochaetia</taxon>
        <taxon>Spirochaetales</taxon>
        <taxon>Treponemataceae</taxon>
        <taxon>Treponema</taxon>
    </lineage>
</organism>
<keyword evidence="5" id="KW-0175">Coiled coil</keyword>
<dbReference type="Proteomes" id="UP000009223">
    <property type="component" value="Chromosome"/>
</dbReference>
<dbReference type="PANTHER" id="PTHR43462:SF1">
    <property type="entry name" value="ALANYL-TRNA EDITING PROTEIN AARSD1"/>
    <property type="match status" value="1"/>
</dbReference>
<dbReference type="Pfam" id="PF07973">
    <property type="entry name" value="tRNA_SAD"/>
    <property type="match status" value="1"/>
</dbReference>
<dbReference type="GO" id="GO:0002161">
    <property type="term" value="F:aminoacyl-tRNA deacylase activity"/>
    <property type="evidence" value="ECO:0007669"/>
    <property type="project" value="UniProtKB-ARBA"/>
</dbReference>
<dbReference type="Gene3D" id="2.40.30.130">
    <property type="match status" value="1"/>
</dbReference>
<name>F5YQS2_TREPZ</name>
<dbReference type="InterPro" id="IPR012947">
    <property type="entry name" value="tRNA_SAD"/>
</dbReference>
<dbReference type="GO" id="GO:0005737">
    <property type="term" value="C:cytoplasm"/>
    <property type="evidence" value="ECO:0007669"/>
    <property type="project" value="UniProtKB-SubCell"/>
</dbReference>
<gene>
    <name evidence="7" type="ordered locus">TREPR_1369</name>
</gene>
<dbReference type="InterPro" id="IPR018163">
    <property type="entry name" value="Thr/Ala-tRNA-synth_IIc_edit"/>
</dbReference>
<evidence type="ECO:0000256" key="4">
    <source>
        <dbReference type="ARBA" id="ARBA00022833"/>
    </source>
</evidence>
<dbReference type="InterPro" id="IPR009000">
    <property type="entry name" value="Transl_B-barrel_sf"/>
</dbReference>
<keyword evidence="8" id="KW-1185">Reference proteome</keyword>